<dbReference type="InParanoid" id="Q23BY3"/>
<organism evidence="3 4">
    <name type="scientific">Tetrahymena thermophila (strain SB210)</name>
    <dbReference type="NCBI Taxonomy" id="312017"/>
    <lineage>
        <taxon>Eukaryota</taxon>
        <taxon>Sar</taxon>
        <taxon>Alveolata</taxon>
        <taxon>Ciliophora</taxon>
        <taxon>Intramacronucleata</taxon>
        <taxon>Oligohymenophorea</taxon>
        <taxon>Hymenostomatida</taxon>
        <taxon>Tetrahymenina</taxon>
        <taxon>Tetrahymenidae</taxon>
        <taxon>Tetrahymena</taxon>
    </lineage>
</organism>
<accession>Q23BY3</accession>
<dbReference type="HOGENOM" id="CLU_229676_0_0_1"/>
<dbReference type="Proteomes" id="UP000009168">
    <property type="component" value="Unassembled WGS sequence"/>
</dbReference>
<dbReference type="EMBL" id="GG662718">
    <property type="protein sequence ID" value="EAR93985.2"/>
    <property type="molecule type" value="Genomic_DNA"/>
</dbReference>
<dbReference type="GeneID" id="7835885"/>
<dbReference type="RefSeq" id="XP_001014230.2">
    <property type="nucleotide sequence ID" value="XM_001014230.2"/>
</dbReference>
<gene>
    <name evidence="3" type="ORF">TTHERM_00225990</name>
</gene>
<evidence type="ECO:0000256" key="2">
    <source>
        <dbReference type="SAM" id="Phobius"/>
    </source>
</evidence>
<name>Q23BY3_TETTS</name>
<dbReference type="KEGG" id="tet:TTHERM_00225990"/>
<evidence type="ECO:0000256" key="1">
    <source>
        <dbReference type="SAM" id="MobiDB-lite"/>
    </source>
</evidence>
<dbReference type="AlphaFoldDB" id="Q23BY3"/>
<keyword evidence="2" id="KW-0472">Membrane</keyword>
<keyword evidence="4" id="KW-1185">Reference proteome</keyword>
<keyword evidence="2" id="KW-1133">Transmembrane helix</keyword>
<evidence type="ECO:0000313" key="3">
    <source>
        <dbReference type="EMBL" id="EAR93985.2"/>
    </source>
</evidence>
<evidence type="ECO:0000313" key="4">
    <source>
        <dbReference type="Proteomes" id="UP000009168"/>
    </source>
</evidence>
<dbReference type="OrthoDB" id="302623at2759"/>
<proteinExistence type="predicted"/>
<reference evidence="4" key="1">
    <citation type="journal article" date="2006" name="PLoS Biol.">
        <title>Macronuclear genome sequence of the ciliate Tetrahymena thermophila, a model eukaryote.</title>
        <authorList>
            <person name="Eisen J.A."/>
            <person name="Coyne R.S."/>
            <person name="Wu M."/>
            <person name="Wu D."/>
            <person name="Thiagarajan M."/>
            <person name="Wortman J.R."/>
            <person name="Badger J.H."/>
            <person name="Ren Q."/>
            <person name="Amedeo P."/>
            <person name="Jones K.M."/>
            <person name="Tallon L.J."/>
            <person name="Delcher A.L."/>
            <person name="Salzberg S.L."/>
            <person name="Silva J.C."/>
            <person name="Haas B.J."/>
            <person name="Majoros W.H."/>
            <person name="Farzad M."/>
            <person name="Carlton J.M."/>
            <person name="Smith R.K. Jr."/>
            <person name="Garg J."/>
            <person name="Pearlman R.E."/>
            <person name="Karrer K.M."/>
            <person name="Sun L."/>
            <person name="Manning G."/>
            <person name="Elde N.C."/>
            <person name="Turkewitz A.P."/>
            <person name="Asai D.J."/>
            <person name="Wilkes D.E."/>
            <person name="Wang Y."/>
            <person name="Cai H."/>
            <person name="Collins K."/>
            <person name="Stewart B.A."/>
            <person name="Lee S.R."/>
            <person name="Wilamowska K."/>
            <person name="Weinberg Z."/>
            <person name="Ruzzo W.L."/>
            <person name="Wloga D."/>
            <person name="Gaertig J."/>
            <person name="Frankel J."/>
            <person name="Tsao C.-C."/>
            <person name="Gorovsky M.A."/>
            <person name="Keeling P.J."/>
            <person name="Waller R.F."/>
            <person name="Patron N.J."/>
            <person name="Cherry J.M."/>
            <person name="Stover N.A."/>
            <person name="Krieger C.J."/>
            <person name="del Toro C."/>
            <person name="Ryder H.F."/>
            <person name="Williamson S.C."/>
            <person name="Barbeau R.A."/>
            <person name="Hamilton E.P."/>
            <person name="Orias E."/>
        </authorList>
    </citation>
    <scope>NUCLEOTIDE SEQUENCE [LARGE SCALE GENOMIC DNA]</scope>
    <source>
        <strain evidence="4">SB210</strain>
    </source>
</reference>
<feature type="region of interest" description="Disordered" evidence="1">
    <location>
        <begin position="520"/>
        <end position="540"/>
    </location>
</feature>
<feature type="transmembrane region" description="Helical" evidence="2">
    <location>
        <begin position="31"/>
        <end position="50"/>
    </location>
</feature>
<keyword evidence="2 3" id="KW-0812">Transmembrane</keyword>
<protein>
    <submittedName>
        <fullName evidence="3">Transmembrane protein, putative</fullName>
    </submittedName>
</protein>
<sequence length="710" mass="83142">MKILEYLKDFDIFSESIQFNANTQRLRKRTVLGAILTISIIIITLIYFVYQSNQYFTGQMDPKFRQQNFLPGQVSIDLNNEMFGFDFISLSSGQYISQLQAQQNKTYFIYKAIFQYTNSSSNTNNSYVPLDIIQCQRQELQGMSCFDFSKLSNPQLVINTHQNIFSYIILYVYKCQVVDYIKTEIPDNCAEKQTIDQLINFSPYRLLLKTQISQFNITTSKIEQQYKSQILANTAKSLTYNEFRIQNQVTSVQQGLLTQHQQIFQSPSAYSFITYSYDGSTFAQETGVNSLSQIVLGAEESQTYINIQFPIFTEVLALCNSTLAILLLLGSFCRKLAQKFIRRDIFLIIMKDFFSGTYLKIMQHNKIVNPNNQTQQNEIVHDEQVEEKLNSNYDEDNKKDIFIPSLSPKSSKKLFQQQLSNDTQNTCQYQVLEELQTKVQKPDDFLESLRINQDNIINNQTNLGKQSDYQIRLNLNKSDQNQKKYAQSGIRNIQQQQQFQFFMKDSSKKLVNGVSLTPKSLNRKKKMSQSNQLETQERETKNIKKQNEEVNQIFSNLNDKSVHLKLEQTLFQFKLCKKKEFQQSKGLKQQIISEIDQRVDESLDYYSFYKEILLLKKAIMMILNKQQLAALQVIGIDIERQSKNQENSKRNYLSEEATENHFKEQYEILQSKELQLQNIHDFLKKCEYNRSNLDNIDKRILSSLLIYQQN</sequence>